<feature type="transmembrane region" description="Helical" evidence="3">
    <location>
        <begin position="31"/>
        <end position="52"/>
    </location>
</feature>
<name>A0A6J6UEF7_9ZZZZ</name>
<reference evidence="5" key="1">
    <citation type="submission" date="2020-05" db="EMBL/GenBank/DDBJ databases">
        <authorList>
            <person name="Chiriac C."/>
            <person name="Salcher M."/>
            <person name="Ghai R."/>
            <person name="Kavagutti S V."/>
        </authorList>
    </citation>
    <scope>NUCLEOTIDE SEQUENCE</scope>
</reference>
<dbReference type="Gene3D" id="2.10.10.20">
    <property type="entry name" value="Carbohydrate-binding module superfamily 5/12"/>
    <property type="match status" value="3"/>
</dbReference>
<keyword evidence="1" id="KW-0378">Hydrolase</keyword>
<feature type="region of interest" description="Disordered" evidence="2">
    <location>
        <begin position="565"/>
        <end position="603"/>
    </location>
</feature>
<evidence type="ECO:0000256" key="2">
    <source>
        <dbReference type="SAM" id="MobiDB-lite"/>
    </source>
</evidence>
<evidence type="ECO:0000313" key="5">
    <source>
        <dbReference type="EMBL" id="CAB4758232.1"/>
    </source>
</evidence>
<dbReference type="InterPro" id="IPR003610">
    <property type="entry name" value="CBM5/12"/>
</dbReference>
<dbReference type="GO" id="GO:0005975">
    <property type="term" value="P:carbohydrate metabolic process"/>
    <property type="evidence" value="ECO:0007669"/>
    <property type="project" value="InterPro"/>
</dbReference>
<keyword evidence="3" id="KW-1133">Transmembrane helix</keyword>
<gene>
    <name evidence="5" type="ORF">UFOPK2766_02055</name>
</gene>
<evidence type="ECO:0000256" key="1">
    <source>
        <dbReference type="ARBA" id="ARBA00022801"/>
    </source>
</evidence>
<dbReference type="GO" id="GO:0005576">
    <property type="term" value="C:extracellular region"/>
    <property type="evidence" value="ECO:0007669"/>
    <property type="project" value="InterPro"/>
</dbReference>
<dbReference type="Gene3D" id="3.20.20.80">
    <property type="entry name" value="Glycosidases"/>
    <property type="match status" value="1"/>
</dbReference>
<evidence type="ECO:0000256" key="3">
    <source>
        <dbReference type="SAM" id="Phobius"/>
    </source>
</evidence>
<dbReference type="GO" id="GO:0004553">
    <property type="term" value="F:hydrolase activity, hydrolyzing O-glycosyl compounds"/>
    <property type="evidence" value="ECO:0007669"/>
    <property type="project" value="InterPro"/>
</dbReference>
<keyword evidence="3" id="KW-0472">Membrane</keyword>
<protein>
    <submittedName>
        <fullName evidence="5">Unannotated protein</fullName>
    </submittedName>
</protein>
<dbReference type="InterPro" id="IPR017853">
    <property type="entry name" value="GH"/>
</dbReference>
<feature type="compositionally biased region" description="Pro residues" evidence="2">
    <location>
        <begin position="594"/>
        <end position="603"/>
    </location>
</feature>
<dbReference type="InterPro" id="IPR052750">
    <property type="entry name" value="GH18_Chitinase"/>
</dbReference>
<dbReference type="Pfam" id="PF02839">
    <property type="entry name" value="CBM_5_12"/>
    <property type="match status" value="1"/>
</dbReference>
<keyword evidence="3" id="KW-0812">Transmembrane</keyword>
<sequence>MESTEPESTEPVSIEPESAEAVKPPRRRLSFLRVVVALGLVAGVSFATVSFVNRAVDQSAKGSPKAWFAPYVDATLVPTFPFENPVEGGSKDVVLGFIVADRDGGCAPTWGTYVDLDGAATSFDLDRRITRLRAAGGDAIVSFGGLSNSELALRCATSGALADAYAQVIDRYQLTTVDFDIEGDALADTAANLRRGEALKELQAKARKDDRELDVWLTLPVAPQGLTEAGLAAVEATVASGVDLAGVNVMIMDYGAGRPESMSMAAANEEALRSTYRQLQGVYERAGQTLQPEELWGKIGATPMVGTQDTVPDQFTIADAKSLIAFAKVNGLGRLSLWSANRDGPCGSQMDELIVSNTCSGVEQEPLEFSQILNNLTGRAIGQLAGVTSTTEPRVLVDDALTSPYPIWQEDRIYIEGQKIVWHGNVYVAKWWTKADRPDERVKNLWDSPWRYLGPVMPNDRPAPKPDLPNGTYPAWNKASVYAKGKRVLYQGMAYQAKWYTQGDSPNPDRPWETPWQPVSVDLASSKSDLGASLPDWSGAIAYEAGSQIRYQGVAYEATRWNQADAPGSKNLTTGLPTWQPLELGDGDSSTPADSPPTTVPAS</sequence>
<proteinExistence type="predicted"/>
<dbReference type="EMBL" id="CAEZYU010000130">
    <property type="protein sequence ID" value="CAB4758232.1"/>
    <property type="molecule type" value="Genomic_DNA"/>
</dbReference>
<dbReference type="CDD" id="cd06543">
    <property type="entry name" value="GH18_PF-ChiA-like"/>
    <property type="match status" value="1"/>
</dbReference>
<evidence type="ECO:0000259" key="4">
    <source>
        <dbReference type="SMART" id="SM00495"/>
    </source>
</evidence>
<dbReference type="PANTHER" id="PTHR42976">
    <property type="entry name" value="BIFUNCTIONAL CHITINASE/LYSOZYME-RELATED"/>
    <property type="match status" value="1"/>
</dbReference>
<dbReference type="CDD" id="cd12215">
    <property type="entry name" value="ChiC_BD"/>
    <property type="match status" value="3"/>
</dbReference>
<accession>A0A6J6UEF7</accession>
<feature type="domain" description="Chitin-binding type-3" evidence="4">
    <location>
        <begin position="473"/>
        <end position="515"/>
    </location>
</feature>
<feature type="domain" description="Chitin-binding type-3" evidence="4">
    <location>
        <begin position="534"/>
        <end position="582"/>
    </location>
</feature>
<feature type="domain" description="Chitin-binding type-3" evidence="4">
    <location>
        <begin position="405"/>
        <end position="449"/>
    </location>
</feature>
<dbReference type="GO" id="GO:0030246">
    <property type="term" value="F:carbohydrate binding"/>
    <property type="evidence" value="ECO:0007669"/>
    <property type="project" value="InterPro"/>
</dbReference>
<dbReference type="SUPFAM" id="SSF51445">
    <property type="entry name" value="(Trans)glycosidases"/>
    <property type="match status" value="1"/>
</dbReference>
<dbReference type="AlphaFoldDB" id="A0A6J6UEF7"/>
<dbReference type="SMART" id="SM00495">
    <property type="entry name" value="ChtBD3"/>
    <property type="match status" value="3"/>
</dbReference>
<dbReference type="SUPFAM" id="SSF51055">
    <property type="entry name" value="Carbohydrate binding domain"/>
    <property type="match status" value="3"/>
</dbReference>
<dbReference type="PANTHER" id="PTHR42976:SF1">
    <property type="entry name" value="GH18 DOMAIN-CONTAINING PROTEIN-RELATED"/>
    <property type="match status" value="1"/>
</dbReference>
<dbReference type="InterPro" id="IPR036573">
    <property type="entry name" value="CBM_sf_5/12"/>
</dbReference>
<organism evidence="5">
    <name type="scientific">freshwater metagenome</name>
    <dbReference type="NCBI Taxonomy" id="449393"/>
    <lineage>
        <taxon>unclassified sequences</taxon>
        <taxon>metagenomes</taxon>
        <taxon>ecological metagenomes</taxon>
    </lineage>
</organism>